<evidence type="ECO:0000256" key="5">
    <source>
        <dbReference type="ARBA" id="ARBA00022970"/>
    </source>
</evidence>
<evidence type="ECO:0000259" key="9">
    <source>
        <dbReference type="Pfam" id="PF01490"/>
    </source>
</evidence>
<evidence type="ECO:0000256" key="1">
    <source>
        <dbReference type="ARBA" id="ARBA00004141"/>
    </source>
</evidence>
<comment type="subcellular location">
    <subcellularLocation>
        <location evidence="1">Membrane</location>
        <topology evidence="1">Multi-pass membrane protein</topology>
    </subcellularLocation>
</comment>
<keyword evidence="4 8" id="KW-0812">Transmembrane</keyword>
<dbReference type="GO" id="GO:0016020">
    <property type="term" value="C:membrane"/>
    <property type="evidence" value="ECO:0007669"/>
    <property type="project" value="UniProtKB-SubCell"/>
</dbReference>
<evidence type="ECO:0000313" key="11">
    <source>
        <dbReference type="Proteomes" id="UP000239899"/>
    </source>
</evidence>
<dbReference type="Proteomes" id="UP000239899">
    <property type="component" value="Unassembled WGS sequence"/>
</dbReference>
<keyword evidence="7 8" id="KW-0472">Membrane</keyword>
<reference evidence="10 11" key="1">
    <citation type="journal article" date="2018" name="Plant J.">
        <title>Genome sequences of Chlorella sorokiniana UTEX 1602 and Micractinium conductrix SAG 241.80: implications to maltose excretion by a green alga.</title>
        <authorList>
            <person name="Arriola M.B."/>
            <person name="Velmurugan N."/>
            <person name="Zhang Y."/>
            <person name="Plunkett M.H."/>
            <person name="Hondzo H."/>
            <person name="Barney B.M."/>
        </authorList>
    </citation>
    <scope>NUCLEOTIDE SEQUENCE [LARGE SCALE GENOMIC DNA]</scope>
    <source>
        <strain evidence="11">UTEX 1602</strain>
    </source>
</reference>
<feature type="transmembrane region" description="Helical" evidence="8">
    <location>
        <begin position="155"/>
        <end position="178"/>
    </location>
</feature>
<feature type="transmembrane region" description="Helical" evidence="8">
    <location>
        <begin position="190"/>
        <end position="211"/>
    </location>
</feature>
<evidence type="ECO:0000256" key="4">
    <source>
        <dbReference type="ARBA" id="ARBA00022692"/>
    </source>
</evidence>
<dbReference type="PANTHER" id="PTHR22950:SF458">
    <property type="entry name" value="SODIUM-COUPLED NEUTRAL AMINO ACID TRANSPORTER 11-RELATED"/>
    <property type="match status" value="1"/>
</dbReference>
<keyword evidence="5" id="KW-0029">Amino-acid transport</keyword>
<feature type="domain" description="Amino acid transporter transmembrane" evidence="9">
    <location>
        <begin position="5"/>
        <end position="210"/>
    </location>
</feature>
<comment type="caution">
    <text evidence="10">The sequence shown here is derived from an EMBL/GenBank/DDBJ whole genome shotgun (WGS) entry which is preliminary data.</text>
</comment>
<proteinExistence type="inferred from homology"/>
<evidence type="ECO:0000256" key="3">
    <source>
        <dbReference type="ARBA" id="ARBA00022448"/>
    </source>
</evidence>
<dbReference type="GO" id="GO:0015179">
    <property type="term" value="F:L-amino acid transmembrane transporter activity"/>
    <property type="evidence" value="ECO:0007669"/>
    <property type="project" value="TreeGrafter"/>
</dbReference>
<keyword evidence="11" id="KW-1185">Reference proteome</keyword>
<evidence type="ECO:0000313" key="10">
    <source>
        <dbReference type="EMBL" id="PRW32504.1"/>
    </source>
</evidence>
<sequence length="215" mass="23145">MMEAAFTQNTINSVMHQLRPYNQPVLDATQAAARAITIAVFLCIGIANYAVFGTKLQPDVLLNYSGHGLRRLLPRRPALALAVAVKLSFLVNGLFTLPAYLYPYQHNLWAALPSQSPEHRMNDQRSFAATNIGSLAACTLVAVLVPSIWKPLKLLGGTAVGCMAFVFPGAIALSTCCNRSHAERTAGDRALWVLGWVLLGVGLLQAVASIASQFI</sequence>
<dbReference type="AlphaFoldDB" id="A0A2P6TEV3"/>
<dbReference type="Pfam" id="PF01490">
    <property type="entry name" value="Aa_trans"/>
    <property type="match status" value="1"/>
</dbReference>
<dbReference type="EMBL" id="LHPG02000019">
    <property type="protein sequence ID" value="PRW32504.1"/>
    <property type="molecule type" value="Genomic_DNA"/>
</dbReference>
<evidence type="ECO:0000256" key="6">
    <source>
        <dbReference type="ARBA" id="ARBA00022989"/>
    </source>
</evidence>
<feature type="transmembrane region" description="Helical" evidence="8">
    <location>
        <begin position="78"/>
        <end position="102"/>
    </location>
</feature>
<protein>
    <submittedName>
        <fullName evidence="10">Sodium-coupled neutral amino acid transporter 7</fullName>
    </submittedName>
</protein>
<dbReference type="OrthoDB" id="513138at2759"/>
<dbReference type="STRING" id="3076.A0A2P6TEV3"/>
<feature type="transmembrane region" description="Helical" evidence="8">
    <location>
        <begin position="127"/>
        <end position="149"/>
    </location>
</feature>
<organism evidence="10 11">
    <name type="scientific">Chlorella sorokiniana</name>
    <name type="common">Freshwater green alga</name>
    <dbReference type="NCBI Taxonomy" id="3076"/>
    <lineage>
        <taxon>Eukaryota</taxon>
        <taxon>Viridiplantae</taxon>
        <taxon>Chlorophyta</taxon>
        <taxon>core chlorophytes</taxon>
        <taxon>Trebouxiophyceae</taxon>
        <taxon>Chlorellales</taxon>
        <taxon>Chlorellaceae</taxon>
        <taxon>Chlorella clade</taxon>
        <taxon>Chlorella</taxon>
    </lineage>
</organism>
<accession>A0A2P6TEV3</accession>
<comment type="similarity">
    <text evidence="2">Belongs to the amino acid/polyamine transporter 2 family.</text>
</comment>
<evidence type="ECO:0000256" key="8">
    <source>
        <dbReference type="SAM" id="Phobius"/>
    </source>
</evidence>
<dbReference type="InterPro" id="IPR013057">
    <property type="entry name" value="AA_transpt_TM"/>
</dbReference>
<name>A0A2P6TEV3_CHLSO</name>
<gene>
    <name evidence="10" type="ORF">C2E21_8283</name>
</gene>
<evidence type="ECO:0000256" key="7">
    <source>
        <dbReference type="ARBA" id="ARBA00023136"/>
    </source>
</evidence>
<evidence type="ECO:0000256" key="2">
    <source>
        <dbReference type="ARBA" id="ARBA00008066"/>
    </source>
</evidence>
<feature type="transmembrane region" description="Helical" evidence="8">
    <location>
        <begin position="31"/>
        <end position="52"/>
    </location>
</feature>
<keyword evidence="3" id="KW-0813">Transport</keyword>
<dbReference type="PANTHER" id="PTHR22950">
    <property type="entry name" value="AMINO ACID TRANSPORTER"/>
    <property type="match status" value="1"/>
</dbReference>
<keyword evidence="6 8" id="KW-1133">Transmembrane helix</keyword>